<keyword evidence="6 7" id="KW-0479">Metal-binding</keyword>
<feature type="binding site" evidence="6">
    <location>
        <position position="294"/>
    </location>
    <ligand>
        <name>NAD(+)</name>
        <dbReference type="ChEBI" id="CHEBI:57540"/>
    </ligand>
</feature>
<evidence type="ECO:0000256" key="6">
    <source>
        <dbReference type="HAMAP-Rule" id="MF_03160"/>
    </source>
</evidence>
<dbReference type="GO" id="GO:0036055">
    <property type="term" value="F:protein-succinyllysine desuccinylase activity"/>
    <property type="evidence" value="ECO:0007669"/>
    <property type="project" value="UniProtKB-UniRule"/>
</dbReference>
<dbReference type="GO" id="GO:0036054">
    <property type="term" value="F:protein-malonyllysine demalonylase activity"/>
    <property type="evidence" value="ECO:0007669"/>
    <property type="project" value="UniProtKB-UniRule"/>
</dbReference>
<dbReference type="InterPro" id="IPR026591">
    <property type="entry name" value="Sirtuin_cat_small_dom_sf"/>
</dbReference>
<accession>A0A1M2W135</accession>
<evidence type="ECO:0000256" key="5">
    <source>
        <dbReference type="ARBA" id="ARBA00023128"/>
    </source>
</evidence>
<sequence length="305" mass="32634">MASDSESSSGPEHEPSTDMPSFIATLKASKRIIAVAGAGLSAASGIPTFRGAGGLWRKHDAIGLATPEAFHANPSRVWQFYHYRREKALAAEPNPGHLALAMFSIPSIRQQIAPGSEFTLITQNVDGLSRRALEAIATAHPELADEVRSPTVQNSMLEMHGRLFDIVCTSPSCDHREHNTTSPICPALAGTEEVFSGDAPEPHIDEGDLPRCTRCGSLARPGVVWFDETPWYLGQIEALVAEADLCIVAGTSSTVYPAAGYAHEVQDNGGKTAVFNLDRSDGDQEADFLFIGPAEVTLPRAMGLQ</sequence>
<feature type="binding site" evidence="6">
    <location>
        <begin position="276"/>
        <end position="278"/>
    </location>
    <ligand>
        <name>NAD(+)</name>
        <dbReference type="ChEBI" id="CHEBI:57540"/>
    </ligand>
</feature>
<dbReference type="GO" id="GO:0005634">
    <property type="term" value="C:nucleus"/>
    <property type="evidence" value="ECO:0007669"/>
    <property type="project" value="TreeGrafter"/>
</dbReference>
<feature type="binding site" evidence="6">
    <location>
        <position position="81"/>
    </location>
    <ligand>
        <name>substrate</name>
    </ligand>
</feature>
<feature type="domain" description="Deacetylase sirtuin-type" evidence="8">
    <location>
        <begin position="12"/>
        <end position="305"/>
    </location>
</feature>
<proteinExistence type="inferred from homology"/>
<dbReference type="STRING" id="154538.A0A1M2W135"/>
<feature type="binding site" evidence="6 7">
    <location>
        <position position="215"/>
    </location>
    <ligand>
        <name>Zn(2+)</name>
        <dbReference type="ChEBI" id="CHEBI:29105"/>
    </ligand>
</feature>
<comment type="cofactor">
    <cofactor evidence="6">
        <name>Zn(2+)</name>
        <dbReference type="ChEBI" id="CHEBI:29105"/>
    </cofactor>
    <text evidence="6">Binds 1 zinc ion per subunit.</text>
</comment>
<dbReference type="InterPro" id="IPR029035">
    <property type="entry name" value="DHS-like_NAD/FAD-binding_dom"/>
</dbReference>
<dbReference type="GO" id="GO:0008270">
    <property type="term" value="F:zinc ion binding"/>
    <property type="evidence" value="ECO:0007669"/>
    <property type="project" value="UniProtKB-UniRule"/>
</dbReference>
<keyword evidence="5 6" id="KW-0496">Mitochondrion</keyword>
<dbReference type="Pfam" id="PF02146">
    <property type="entry name" value="SIR2"/>
    <property type="match status" value="1"/>
</dbReference>
<dbReference type="Gene3D" id="3.30.1600.10">
    <property type="entry name" value="SIR2/SIRT2 'Small Domain"/>
    <property type="match status" value="1"/>
</dbReference>
<keyword evidence="10" id="KW-1185">Reference proteome</keyword>
<reference evidence="9 10" key="1">
    <citation type="submission" date="2016-10" db="EMBL/GenBank/DDBJ databases">
        <title>Genome sequence of the basidiomycete white-rot fungus Trametes pubescens.</title>
        <authorList>
            <person name="Makela M.R."/>
            <person name="Granchi Z."/>
            <person name="Peng M."/>
            <person name="De Vries R.P."/>
            <person name="Grigoriev I."/>
            <person name="Riley R."/>
            <person name="Hilden K."/>
        </authorList>
    </citation>
    <scope>NUCLEOTIDE SEQUENCE [LARGE SCALE GENOMIC DNA]</scope>
    <source>
        <strain evidence="9 10">FBCC735</strain>
    </source>
</reference>
<dbReference type="InterPro" id="IPR003000">
    <property type="entry name" value="Sirtuin"/>
</dbReference>
<evidence type="ECO:0000313" key="9">
    <source>
        <dbReference type="EMBL" id="OJT13564.1"/>
    </source>
</evidence>
<evidence type="ECO:0000256" key="4">
    <source>
        <dbReference type="ARBA" id="ARBA00023027"/>
    </source>
</evidence>
<keyword evidence="3 6" id="KW-0808">Transferase</keyword>
<comment type="caution">
    <text evidence="6">Lacks conserved residue(s) required for the propagation of feature annotation.</text>
</comment>
<evidence type="ECO:0000256" key="3">
    <source>
        <dbReference type="ARBA" id="ARBA00022679"/>
    </source>
</evidence>
<dbReference type="InterPro" id="IPR026590">
    <property type="entry name" value="Ssirtuin_cat_dom"/>
</dbReference>
<dbReference type="InterPro" id="IPR027546">
    <property type="entry name" value="Sirtuin_class_III"/>
</dbReference>
<comment type="similarity">
    <text evidence="6">Belongs to the sirtuin family. Class III subfamily.</text>
</comment>
<keyword evidence="4 6" id="KW-0520">NAD</keyword>
<dbReference type="PROSITE" id="PS50305">
    <property type="entry name" value="SIRTUIN"/>
    <property type="match status" value="1"/>
</dbReference>
<feature type="binding site" evidence="6">
    <location>
        <begin position="250"/>
        <end position="252"/>
    </location>
    <ligand>
        <name>NAD(+)</name>
        <dbReference type="ChEBI" id="CHEBI:57540"/>
    </ligand>
</feature>
<dbReference type="HAMAP" id="MF_01121">
    <property type="entry name" value="Sirtuin_ClassIII"/>
    <property type="match status" value="1"/>
</dbReference>
<comment type="catalytic activity">
    <reaction evidence="6">
        <text>N(6)-glutaryl-L-lysyl-[protein] + NAD(+) + H2O = 2''-O-glutaryl-ADP-D-ribose + nicotinamide + L-lysyl-[protein]</text>
        <dbReference type="Rhea" id="RHEA:47664"/>
        <dbReference type="Rhea" id="RHEA-COMP:9752"/>
        <dbReference type="Rhea" id="RHEA-COMP:11875"/>
        <dbReference type="ChEBI" id="CHEBI:15377"/>
        <dbReference type="ChEBI" id="CHEBI:17154"/>
        <dbReference type="ChEBI" id="CHEBI:29969"/>
        <dbReference type="ChEBI" id="CHEBI:57540"/>
        <dbReference type="ChEBI" id="CHEBI:87828"/>
        <dbReference type="ChEBI" id="CHEBI:87829"/>
    </reaction>
</comment>
<protein>
    <recommendedName>
        <fullName evidence="6">NAD-dependent protein deacylase</fullName>
        <ecNumber evidence="6">2.3.1.-</ecNumber>
    </recommendedName>
    <alternativeName>
        <fullName evidence="6">Regulatory protein SIR2 homolog 5</fullName>
    </alternativeName>
</protein>
<name>A0A1M2W135_TRAPU</name>
<dbReference type="GO" id="GO:0070403">
    <property type="term" value="F:NAD+ binding"/>
    <property type="evidence" value="ECO:0007669"/>
    <property type="project" value="UniProtKB-UniRule"/>
</dbReference>
<evidence type="ECO:0000256" key="2">
    <source>
        <dbReference type="ARBA" id="ARBA00006924"/>
    </source>
</evidence>
<organism evidence="9 10">
    <name type="scientific">Trametes pubescens</name>
    <name type="common">White-rot fungus</name>
    <dbReference type="NCBI Taxonomy" id="154538"/>
    <lineage>
        <taxon>Eukaryota</taxon>
        <taxon>Fungi</taxon>
        <taxon>Dikarya</taxon>
        <taxon>Basidiomycota</taxon>
        <taxon>Agaricomycotina</taxon>
        <taxon>Agaricomycetes</taxon>
        <taxon>Polyporales</taxon>
        <taxon>Polyporaceae</taxon>
        <taxon>Trametes</taxon>
    </lineage>
</organism>
<feature type="binding site" evidence="6">
    <location>
        <begin position="37"/>
        <end position="56"/>
    </location>
    <ligand>
        <name>NAD(+)</name>
        <dbReference type="ChEBI" id="CHEBI:57540"/>
    </ligand>
</feature>
<dbReference type="OrthoDB" id="424302at2759"/>
<evidence type="ECO:0000256" key="1">
    <source>
        <dbReference type="ARBA" id="ARBA00004173"/>
    </source>
</evidence>
<evidence type="ECO:0000259" key="8">
    <source>
        <dbReference type="PROSITE" id="PS50305"/>
    </source>
</evidence>
<dbReference type="InterPro" id="IPR050134">
    <property type="entry name" value="NAD-dep_sirtuin_deacylases"/>
</dbReference>
<dbReference type="Proteomes" id="UP000184267">
    <property type="component" value="Unassembled WGS sequence"/>
</dbReference>
<dbReference type="AlphaFoldDB" id="A0A1M2W135"/>
<dbReference type="EC" id="2.3.1.-" evidence="6"/>
<feature type="binding site" evidence="6">
    <location>
        <position position="84"/>
    </location>
    <ligand>
        <name>substrate</name>
    </ligand>
</feature>
<gene>
    <name evidence="9" type="ORF">TRAPUB_9918</name>
</gene>
<dbReference type="GO" id="GO:0061697">
    <property type="term" value="F:protein-glutaryllysine deglutarylase activity"/>
    <property type="evidence" value="ECO:0007669"/>
    <property type="project" value="RHEA"/>
</dbReference>
<evidence type="ECO:0000313" key="10">
    <source>
        <dbReference type="Proteomes" id="UP000184267"/>
    </source>
</evidence>
<comment type="catalytic activity">
    <reaction evidence="6">
        <text>N(6)-malonyl-L-lysyl-[protein] + NAD(+) + H2O = 2''-O-malonyl-ADP-D-ribose + nicotinamide + L-lysyl-[protein]</text>
        <dbReference type="Rhea" id="RHEA:47672"/>
        <dbReference type="Rhea" id="RHEA-COMP:9752"/>
        <dbReference type="Rhea" id="RHEA-COMP:11878"/>
        <dbReference type="ChEBI" id="CHEBI:15377"/>
        <dbReference type="ChEBI" id="CHEBI:17154"/>
        <dbReference type="ChEBI" id="CHEBI:29969"/>
        <dbReference type="ChEBI" id="CHEBI:57540"/>
        <dbReference type="ChEBI" id="CHEBI:87831"/>
        <dbReference type="ChEBI" id="CHEBI:87833"/>
    </reaction>
</comment>
<comment type="domain">
    <text evidence="6">In contrast to class I sirtuins, class III sirtuins have only weak deacetylase activity. Difference in substrate specificity is probably due to a larger hydrophobic pocket with 2 residues (Tyr-81 and Arg-84) that bind to malonylated and succinylated substrates and define the specificity.</text>
</comment>
<comment type="function">
    <text evidence="6">NAD-dependent lysine demalonylase, desuccinylase and deglutarylase that specifically removes malonyl, succinyl and glutaryl groups on target proteins. Has weak NAD-dependent protein deacetylase activity; however this activity may not be physiologically relevant in vivo.</text>
</comment>
<dbReference type="PANTHER" id="PTHR11085:SF10">
    <property type="entry name" value="NAD-DEPENDENT PROTEIN DEACYLASE SIRTUIN-5, MITOCHONDRIAL-RELATED"/>
    <property type="match status" value="1"/>
</dbReference>
<dbReference type="PANTHER" id="PTHR11085">
    <property type="entry name" value="NAD-DEPENDENT PROTEIN DEACYLASE SIRTUIN-5, MITOCHONDRIAL-RELATED"/>
    <property type="match status" value="1"/>
</dbReference>
<comment type="catalytic activity">
    <reaction evidence="6">
        <text>N(6)-succinyl-L-lysyl-[protein] + NAD(+) + H2O = 2''-O-succinyl-ADP-D-ribose + nicotinamide + L-lysyl-[protein]</text>
        <dbReference type="Rhea" id="RHEA:47668"/>
        <dbReference type="Rhea" id="RHEA-COMP:9752"/>
        <dbReference type="Rhea" id="RHEA-COMP:11877"/>
        <dbReference type="ChEBI" id="CHEBI:15377"/>
        <dbReference type="ChEBI" id="CHEBI:17154"/>
        <dbReference type="ChEBI" id="CHEBI:29969"/>
        <dbReference type="ChEBI" id="CHEBI:57540"/>
        <dbReference type="ChEBI" id="CHEBI:87830"/>
        <dbReference type="ChEBI" id="CHEBI:87832"/>
    </reaction>
</comment>
<feature type="binding site" evidence="6 7">
    <location>
        <position position="168"/>
    </location>
    <ligand>
        <name>Zn(2+)</name>
        <dbReference type="ChEBI" id="CHEBI:29105"/>
    </ligand>
</feature>
<feature type="binding site" evidence="7">
    <location>
        <position position="173"/>
    </location>
    <ligand>
        <name>Zn(2+)</name>
        <dbReference type="ChEBI" id="CHEBI:29105"/>
    </ligand>
</feature>
<comment type="caution">
    <text evidence="9">The sequence shown here is derived from an EMBL/GenBank/DDBJ whole genome shotgun (WGS) entry which is preliminary data.</text>
</comment>
<dbReference type="EMBL" id="MNAD01000396">
    <property type="protein sequence ID" value="OJT13564.1"/>
    <property type="molecule type" value="Genomic_DNA"/>
</dbReference>
<dbReference type="GO" id="GO:0017136">
    <property type="term" value="F:histone deacetylase activity, NAD-dependent"/>
    <property type="evidence" value="ECO:0007669"/>
    <property type="project" value="TreeGrafter"/>
</dbReference>
<dbReference type="Gene3D" id="3.40.50.1220">
    <property type="entry name" value="TPP-binding domain"/>
    <property type="match status" value="1"/>
</dbReference>
<keyword evidence="6 7" id="KW-0862">Zinc</keyword>
<comment type="similarity">
    <text evidence="2">Belongs to the sirtuin family. Class I subfamily.</text>
</comment>
<feature type="binding site" evidence="7">
    <location>
        <position position="212"/>
    </location>
    <ligand>
        <name>Zn(2+)</name>
        <dbReference type="ChEBI" id="CHEBI:29105"/>
    </ligand>
</feature>
<dbReference type="GO" id="GO:0005739">
    <property type="term" value="C:mitochondrion"/>
    <property type="evidence" value="ECO:0007669"/>
    <property type="project" value="UniProtKB-SubCell"/>
</dbReference>
<evidence type="ECO:0000256" key="7">
    <source>
        <dbReference type="PROSITE-ProRule" id="PRU00236"/>
    </source>
</evidence>
<feature type="binding site" evidence="6">
    <location>
        <begin position="123"/>
        <end position="126"/>
    </location>
    <ligand>
        <name>NAD(+)</name>
        <dbReference type="ChEBI" id="CHEBI:57540"/>
    </ligand>
</feature>
<dbReference type="OMA" id="KWIAAGP"/>
<feature type="active site" description="Proton acceptor" evidence="6 7">
    <location>
        <position position="160"/>
    </location>
</feature>
<comment type="subcellular location">
    <subcellularLocation>
        <location evidence="1 6">Mitochondrion</location>
    </subcellularLocation>
</comment>
<dbReference type="SUPFAM" id="SSF52467">
    <property type="entry name" value="DHS-like NAD/FAD-binding domain"/>
    <property type="match status" value="1"/>
</dbReference>